<organism evidence="1">
    <name type="scientific">Panstrongylus lignarius</name>
    <dbReference type="NCBI Taxonomy" id="156445"/>
    <lineage>
        <taxon>Eukaryota</taxon>
        <taxon>Metazoa</taxon>
        <taxon>Ecdysozoa</taxon>
        <taxon>Arthropoda</taxon>
        <taxon>Hexapoda</taxon>
        <taxon>Insecta</taxon>
        <taxon>Pterygota</taxon>
        <taxon>Neoptera</taxon>
        <taxon>Paraneoptera</taxon>
        <taxon>Hemiptera</taxon>
        <taxon>Heteroptera</taxon>
        <taxon>Panheteroptera</taxon>
        <taxon>Cimicomorpha</taxon>
        <taxon>Reduviidae</taxon>
        <taxon>Triatominae</taxon>
        <taxon>Panstrongylus</taxon>
    </lineage>
</organism>
<name>A0A224XZY1_9HEMI</name>
<proteinExistence type="predicted"/>
<accession>A0A224XZY1</accession>
<protein>
    <submittedName>
        <fullName evidence="1">Putative secreted protein</fullName>
    </submittedName>
</protein>
<dbReference type="EMBL" id="GFTR01002226">
    <property type="protein sequence ID" value="JAW14200.1"/>
    <property type="molecule type" value="Transcribed_RNA"/>
</dbReference>
<dbReference type="AlphaFoldDB" id="A0A224XZY1"/>
<evidence type="ECO:0000313" key="1">
    <source>
        <dbReference type="EMBL" id="JAW14200.1"/>
    </source>
</evidence>
<sequence length="132" mass="14920">MPHTQTYLFFPDFCKFCTFFFGFLAVSFALASSIEANRQASINEIVNKGDNISSIVIKNPIGSLPAHNIIEFTHPSHVSVSTLREGLGLVPSINLIQNEIKYLPQHCESLRDYVSYLNKMRQSTIIINENKK</sequence>
<reference evidence="1" key="1">
    <citation type="journal article" date="2018" name="PLoS Negl. Trop. Dis.">
        <title>An insight into the salivary gland and fat body transcriptome of Panstrongylus lignarius (Hemiptera: Heteroptera), the main vector of Chagas disease in Peru.</title>
        <authorList>
            <person name="Nevoa J.C."/>
            <person name="Mendes M.T."/>
            <person name="da Silva M.V."/>
            <person name="Soares S.C."/>
            <person name="Oliveira C.J.F."/>
            <person name="Ribeiro J.M.C."/>
        </authorList>
    </citation>
    <scope>NUCLEOTIDE SEQUENCE</scope>
</reference>